<dbReference type="Proteomes" id="UP000058446">
    <property type="component" value="Chromosome"/>
</dbReference>
<dbReference type="PATRIC" id="fig|1408189.4.peg.695"/>
<dbReference type="EMBL" id="CP006841">
    <property type="protein sequence ID" value="ALA68452.1"/>
    <property type="molecule type" value="Genomic_DNA"/>
</dbReference>
<evidence type="ECO:0008006" key="3">
    <source>
        <dbReference type="Google" id="ProtNLM"/>
    </source>
</evidence>
<dbReference type="STRING" id="1408189.CLAC_03475"/>
<evidence type="ECO:0000313" key="1">
    <source>
        <dbReference type="EMBL" id="ALA68452.1"/>
    </source>
</evidence>
<dbReference type="KEGG" id="clw:CLAC_03475"/>
<reference evidence="1 2" key="1">
    <citation type="submission" date="2013-10" db="EMBL/GenBank/DDBJ databases">
        <title>Complete genome sequence of Corynebacterium lactis DSM 45799(T), isolated from raw cow milk.</title>
        <authorList>
            <person name="Ruckert C."/>
            <person name="Albersmeier A."/>
            <person name="Lipski A."/>
            <person name="Kalinowski J."/>
        </authorList>
    </citation>
    <scope>NUCLEOTIDE SEQUENCE [LARGE SCALE GENOMIC DNA]</scope>
    <source>
        <strain evidence="1 2">RW2-5</strain>
    </source>
</reference>
<proteinExistence type="predicted"/>
<evidence type="ECO:0000313" key="2">
    <source>
        <dbReference type="Proteomes" id="UP000058446"/>
    </source>
</evidence>
<organism evidence="1 2">
    <name type="scientific">Corynebacterium lactis RW2-5</name>
    <dbReference type="NCBI Taxonomy" id="1408189"/>
    <lineage>
        <taxon>Bacteria</taxon>
        <taxon>Bacillati</taxon>
        <taxon>Actinomycetota</taxon>
        <taxon>Actinomycetes</taxon>
        <taxon>Mycobacteriales</taxon>
        <taxon>Corynebacteriaceae</taxon>
        <taxon>Corynebacterium</taxon>
    </lineage>
</organism>
<dbReference type="AlphaFoldDB" id="A0A0K2H344"/>
<keyword evidence="2" id="KW-1185">Reference proteome</keyword>
<gene>
    <name evidence="1" type="ORF">CLAC_03475</name>
</gene>
<accession>A0A0K2H344</accession>
<name>A0A0K2H344_9CORY</name>
<protein>
    <recommendedName>
        <fullName evidence="3">Minor tail protein</fullName>
    </recommendedName>
</protein>
<sequence length="317" mass="35376">MFPEGAANVVLAGPGAAAGLPERAWHLSDWPSKVANEEGVAIAEGWADFQEPTVTHQWFTPAQSHGAVWLGAVADPRRFQLPITMHATRGKAFEIVRDEFFTDLNFTTTSRLYVNSPSGTVWLDVRLDGPPIVGDVRHDDAIVQEQDYLLPIVSEQAFYQAPEVARTWVLGKGWSPSPELWNFGDVPEWPVWTLRGPGVFTIPDIAPKDFGPVEGWLLDLVPSWLKDMLRMGQILVDKQTTVMLLPGETMVLTGDPARRLAVSDKRKDAHRWLGGQRPLYQVMPHTRWDVSGLRVVGGKPGVTSAVVQIEPRRRRPW</sequence>